<protein>
    <recommendedName>
        <fullName evidence="5">Disease resistance N-terminal domain-containing protein</fullName>
    </recommendedName>
</protein>
<dbReference type="AlphaFoldDB" id="A0A4S4EXW8"/>
<gene>
    <name evidence="6" type="ORF">TEA_018058</name>
</gene>
<proteinExistence type="predicted"/>
<keyword evidence="4" id="KW-0067">ATP-binding</keyword>
<accession>A0A4S4EXW8</accession>
<evidence type="ECO:0000313" key="6">
    <source>
        <dbReference type="EMBL" id="THG21903.1"/>
    </source>
</evidence>
<evidence type="ECO:0000256" key="2">
    <source>
        <dbReference type="ARBA" id="ARBA00022741"/>
    </source>
</evidence>
<reference evidence="6 7" key="1">
    <citation type="journal article" date="2018" name="Proc. Natl. Acad. Sci. U.S.A.">
        <title>Draft genome sequence of Camellia sinensis var. sinensis provides insights into the evolution of the tea genome and tea quality.</title>
        <authorList>
            <person name="Wei C."/>
            <person name="Yang H."/>
            <person name="Wang S."/>
            <person name="Zhao J."/>
            <person name="Liu C."/>
            <person name="Gao L."/>
            <person name="Xia E."/>
            <person name="Lu Y."/>
            <person name="Tai Y."/>
            <person name="She G."/>
            <person name="Sun J."/>
            <person name="Cao H."/>
            <person name="Tong W."/>
            <person name="Gao Q."/>
            <person name="Li Y."/>
            <person name="Deng W."/>
            <person name="Jiang X."/>
            <person name="Wang W."/>
            <person name="Chen Q."/>
            <person name="Zhang S."/>
            <person name="Li H."/>
            <person name="Wu J."/>
            <person name="Wang P."/>
            <person name="Li P."/>
            <person name="Shi C."/>
            <person name="Zheng F."/>
            <person name="Jian J."/>
            <person name="Huang B."/>
            <person name="Shan D."/>
            <person name="Shi M."/>
            <person name="Fang C."/>
            <person name="Yue Y."/>
            <person name="Li F."/>
            <person name="Li D."/>
            <person name="Wei S."/>
            <person name="Han B."/>
            <person name="Jiang C."/>
            <person name="Yin Y."/>
            <person name="Xia T."/>
            <person name="Zhang Z."/>
            <person name="Bennetzen J.L."/>
            <person name="Zhao S."/>
            <person name="Wan X."/>
        </authorList>
    </citation>
    <scope>NUCLEOTIDE SEQUENCE [LARGE SCALE GENOMIC DNA]</scope>
    <source>
        <strain evidence="7">cv. Shuchazao</strain>
        <tissue evidence="6">Leaf</tissue>
    </source>
</reference>
<keyword evidence="1" id="KW-0677">Repeat</keyword>
<name>A0A4S4EXW8_CAMSN</name>
<dbReference type="PANTHER" id="PTHR36766">
    <property type="entry name" value="PLANT BROAD-SPECTRUM MILDEW RESISTANCE PROTEIN RPW8"/>
    <property type="match status" value="1"/>
</dbReference>
<feature type="domain" description="Disease resistance N-terminal" evidence="5">
    <location>
        <begin position="12"/>
        <end position="97"/>
    </location>
</feature>
<dbReference type="Proteomes" id="UP000306102">
    <property type="component" value="Unassembled WGS sequence"/>
</dbReference>
<organism evidence="6 7">
    <name type="scientific">Camellia sinensis var. sinensis</name>
    <name type="common">China tea</name>
    <dbReference type="NCBI Taxonomy" id="542762"/>
    <lineage>
        <taxon>Eukaryota</taxon>
        <taxon>Viridiplantae</taxon>
        <taxon>Streptophyta</taxon>
        <taxon>Embryophyta</taxon>
        <taxon>Tracheophyta</taxon>
        <taxon>Spermatophyta</taxon>
        <taxon>Magnoliopsida</taxon>
        <taxon>eudicotyledons</taxon>
        <taxon>Gunneridae</taxon>
        <taxon>Pentapetalae</taxon>
        <taxon>asterids</taxon>
        <taxon>Ericales</taxon>
        <taxon>Theaceae</taxon>
        <taxon>Camellia</taxon>
    </lineage>
</organism>
<evidence type="ECO:0000256" key="3">
    <source>
        <dbReference type="ARBA" id="ARBA00022821"/>
    </source>
</evidence>
<dbReference type="GO" id="GO:0006952">
    <property type="term" value="P:defense response"/>
    <property type="evidence" value="ECO:0007669"/>
    <property type="project" value="UniProtKB-KW"/>
</dbReference>
<evidence type="ECO:0000256" key="1">
    <source>
        <dbReference type="ARBA" id="ARBA00022737"/>
    </source>
</evidence>
<dbReference type="Pfam" id="PF18052">
    <property type="entry name" value="Rx_N"/>
    <property type="match status" value="1"/>
</dbReference>
<dbReference type="STRING" id="542762.A0A4S4EXW8"/>
<evidence type="ECO:0000259" key="5">
    <source>
        <dbReference type="Pfam" id="PF18052"/>
    </source>
</evidence>
<comment type="caution">
    <text evidence="6">The sequence shown here is derived from an EMBL/GenBank/DDBJ whole genome shotgun (WGS) entry which is preliminary data.</text>
</comment>
<keyword evidence="3" id="KW-0611">Plant defense</keyword>
<keyword evidence="7" id="KW-1185">Reference proteome</keyword>
<evidence type="ECO:0000313" key="7">
    <source>
        <dbReference type="Proteomes" id="UP000306102"/>
    </source>
</evidence>
<dbReference type="InterPro" id="IPR041118">
    <property type="entry name" value="Rx_N"/>
</dbReference>
<dbReference type="PANTHER" id="PTHR36766:SF61">
    <property type="entry name" value="NB-ARC DOMAIN DISEASE RESISTANCE PROTEIN"/>
    <property type="match status" value="1"/>
</dbReference>
<dbReference type="EMBL" id="SDRB02001139">
    <property type="protein sequence ID" value="THG21903.1"/>
    <property type="molecule type" value="Genomic_DNA"/>
</dbReference>
<evidence type="ECO:0000256" key="4">
    <source>
        <dbReference type="ARBA" id="ARBA00022840"/>
    </source>
</evidence>
<keyword evidence="2" id="KW-0547">Nucleotide-binding</keyword>
<dbReference type="GO" id="GO:0005524">
    <property type="term" value="F:ATP binding"/>
    <property type="evidence" value="ECO:0007669"/>
    <property type="project" value="UniProtKB-KW"/>
</dbReference>
<sequence>MAETFLFNIADTILQKIGLIFLQEIGLLRAVENELLELQNKLSTIGAVLLDAEEQQAKNRELCNWLGKLKDAFTDADDLLDEFEIDQLQQQFVNHHSLVTRKVRDFLPSPHSLKFRFSFGHKLKDFNKHLEKIAAVKDQFHLTERFVARNVVPREREIT</sequence>
<dbReference type="Gene3D" id="1.20.5.4130">
    <property type="match status" value="1"/>
</dbReference>